<keyword evidence="2" id="KW-1185">Reference proteome</keyword>
<evidence type="ECO:0000313" key="2">
    <source>
        <dbReference type="Proteomes" id="UP001153404"/>
    </source>
</evidence>
<organism evidence="1 2">
    <name type="scientific">Cohnella rhizosphaerae</name>
    <dbReference type="NCBI Taxonomy" id="1457232"/>
    <lineage>
        <taxon>Bacteria</taxon>
        <taxon>Bacillati</taxon>
        <taxon>Bacillota</taxon>
        <taxon>Bacilli</taxon>
        <taxon>Bacillales</taxon>
        <taxon>Paenibacillaceae</taxon>
        <taxon>Cohnella</taxon>
    </lineage>
</organism>
<evidence type="ECO:0000313" key="1">
    <source>
        <dbReference type="EMBL" id="MDG0810528.1"/>
    </source>
</evidence>
<protein>
    <recommendedName>
        <fullName evidence="3">Alpha-L-rhamnosidase-like protein</fullName>
    </recommendedName>
</protein>
<reference evidence="1" key="1">
    <citation type="submission" date="2022-10" db="EMBL/GenBank/DDBJ databases">
        <title>Comparative genomic analysis of Cohnella hashimotonis sp. nov., isolated from the International Space Station.</title>
        <authorList>
            <person name="Simpson A."/>
            <person name="Venkateswaran K."/>
        </authorList>
    </citation>
    <scope>NUCLEOTIDE SEQUENCE</scope>
    <source>
        <strain evidence="1">DSM 28161</strain>
    </source>
</reference>
<dbReference type="PANTHER" id="PTHR36848">
    <property type="entry name" value="DNA-BINDING PROTEIN (PUTATIVE SECRETED PROTEIN)-RELATED"/>
    <property type="match status" value="1"/>
</dbReference>
<dbReference type="EMBL" id="JAPDIA010000003">
    <property type="protein sequence ID" value="MDG0810528.1"/>
    <property type="molecule type" value="Genomic_DNA"/>
</dbReference>
<dbReference type="RefSeq" id="WP_277532393.1">
    <property type="nucleotide sequence ID" value="NZ_JAPDIA010000003.1"/>
</dbReference>
<dbReference type="AlphaFoldDB" id="A0A9X4KTK7"/>
<dbReference type="Proteomes" id="UP001153404">
    <property type="component" value="Unassembled WGS sequence"/>
</dbReference>
<name>A0A9X4KTK7_9BACL</name>
<comment type="caution">
    <text evidence="1">The sequence shown here is derived from an EMBL/GenBank/DDBJ whole genome shotgun (WGS) entry which is preliminary data.</text>
</comment>
<sequence>MEAWLYDEDRWPSGTAGGMVTEEPRFRRKFVKMQIVPSDQARWQDSWIAAFACRLEDNAYYDGRRLREEDLLVPVTESSVIAFEIVEMEADSFYNGQTYVDTMNREATEAFIKITHEQYKSRVGDLFGKAIAGIFTDEPHRGPLMTSFSITNASPEFLLPWTYELFERFSVKFGYDLLDRLPEVFLLPEGRRISQVKWHVVDLLQELFIDGYAKPLDEWCRSNGLVLTGHVLHEDSLSAQTAMIGSVMRYYEHMAYPGIDILNEGNRCYWVAKQLSSVARQIGRKWLLSELYGCTGWQMPLEGHKAVGNWQTLFGINLRCHHLSWYTMEGESKRDFPASISFQSAWWKDYRTVETYFARLGTVMSHGEPQCELLVIHPIESVWCQVRAGWADSLEANTPEIRLLETQFADVFHWLAGSRVDFDYGDEEIMQRLSAVARDEDGHAVFRVGKAVYRTVLIAGMTTIRSTTLRLLEEFRNAGGTVIFAGEAPAYVNAEPSSECRELAEQSVQLPLLEEAVSQIGIHLQGRQVSVCDEQGRPMADIFAQVRKDNENTYVILLNINREIDYSNVKVHIPYIGCVEEWNCMTGERFAVPSKQIGDSTQLIADFPPAGERIFVLAKQQDEELPHRSSVQTAAIYELKGPYSFTLDEPNVCVLDRASYRLGENEWEEACEILKLDRKVRQELGFPFRSGDMVQPWHVIKHKSPTHHLGHQLTLAYDFYRQGAAAVDCWLAVERPEQKNIAVNGETLTLQDNTEWWVDPVFRTIPIPAAYLRDGENRIEITVDFDAATDLEAVYLLGRFGVEVQGTRKTIRDLPDRLAIGNLADQGLPFYGGTVSYELPYDSFIEQVMAHYESIGGSSISLEIPAYEGACLRVGSPNAAMSTIPWKPNVTDVSEIVFSKAPLWLDVVLTRRNTFGPLHMEPIYSSSYGPDHWLTEGDFFKEHYMLVPSGLMQSPRLLLQTQKAY</sequence>
<gene>
    <name evidence="1" type="ORF">OMP40_15055</name>
</gene>
<dbReference type="InterPro" id="IPR053161">
    <property type="entry name" value="Ulvan_degrading_GH"/>
</dbReference>
<evidence type="ECO:0008006" key="3">
    <source>
        <dbReference type="Google" id="ProtNLM"/>
    </source>
</evidence>
<dbReference type="PANTHER" id="PTHR36848:SF2">
    <property type="entry name" value="SECRETED PROTEIN"/>
    <property type="match status" value="1"/>
</dbReference>
<proteinExistence type="predicted"/>
<accession>A0A9X4KTK7</accession>